<evidence type="ECO:0000256" key="1">
    <source>
        <dbReference type="ARBA" id="ARBA00034773"/>
    </source>
</evidence>
<dbReference type="GO" id="GO:0010150">
    <property type="term" value="P:leaf senescence"/>
    <property type="evidence" value="ECO:0007669"/>
    <property type="project" value="UniProtKB-ARBA"/>
</dbReference>
<dbReference type="PANTHER" id="PTHR33083">
    <property type="entry name" value="EXPRESSED PROTEIN"/>
    <property type="match status" value="1"/>
</dbReference>
<comment type="similarity">
    <text evidence="1">Belongs to the senescence regulator S40 family.</text>
</comment>
<reference evidence="2" key="1">
    <citation type="submission" date="2023-05" db="EMBL/GenBank/DDBJ databases">
        <title>Genome and transcriptome analyses reveal genes involved in the formation of fine ridges on petal epidermal cells in Hibiscus trionum.</title>
        <authorList>
            <person name="Koshimizu S."/>
            <person name="Masuda S."/>
            <person name="Ishii T."/>
            <person name="Shirasu K."/>
            <person name="Hoshino A."/>
            <person name="Arita M."/>
        </authorList>
    </citation>
    <scope>NUCLEOTIDE SEQUENCE</scope>
    <source>
        <strain evidence="2">Hamamatsu line</strain>
    </source>
</reference>
<proteinExistence type="inferred from homology"/>
<evidence type="ECO:0000313" key="2">
    <source>
        <dbReference type="EMBL" id="GMI85959.1"/>
    </source>
</evidence>
<sequence length="124" mass="13725">MAEEEFQESEVLFSDHYSTKNGRVSRNYNSNKNTTTSTNKMVASSLPLSIAHHRGGAVFRCGGEAVEFEEYDGGEMVPPHVVLARRIAGKMAFSVFTGHGRTLKGRDLSRVRNSVLRMTGFLEA</sequence>
<dbReference type="PANTHER" id="PTHR33083:SF49">
    <property type="entry name" value="SENESCENCE REGULATOR"/>
    <property type="match status" value="1"/>
</dbReference>
<comment type="caution">
    <text evidence="2">The sequence shown here is derived from an EMBL/GenBank/DDBJ whole genome shotgun (WGS) entry which is preliminary data.</text>
</comment>
<dbReference type="Proteomes" id="UP001165190">
    <property type="component" value="Unassembled WGS sequence"/>
</dbReference>
<dbReference type="Pfam" id="PF04520">
    <property type="entry name" value="Senescence_reg"/>
    <property type="match status" value="1"/>
</dbReference>
<dbReference type="EMBL" id="BSYR01000021">
    <property type="protein sequence ID" value="GMI85959.1"/>
    <property type="molecule type" value="Genomic_DNA"/>
</dbReference>
<name>A0A9W7HYG7_HIBTR</name>
<gene>
    <name evidence="2" type="ORF">HRI_002265200</name>
</gene>
<dbReference type="OrthoDB" id="672058at2759"/>
<organism evidence="2 3">
    <name type="scientific">Hibiscus trionum</name>
    <name type="common">Flower of an hour</name>
    <dbReference type="NCBI Taxonomy" id="183268"/>
    <lineage>
        <taxon>Eukaryota</taxon>
        <taxon>Viridiplantae</taxon>
        <taxon>Streptophyta</taxon>
        <taxon>Embryophyta</taxon>
        <taxon>Tracheophyta</taxon>
        <taxon>Spermatophyta</taxon>
        <taxon>Magnoliopsida</taxon>
        <taxon>eudicotyledons</taxon>
        <taxon>Gunneridae</taxon>
        <taxon>Pentapetalae</taxon>
        <taxon>rosids</taxon>
        <taxon>malvids</taxon>
        <taxon>Malvales</taxon>
        <taxon>Malvaceae</taxon>
        <taxon>Malvoideae</taxon>
        <taxon>Hibiscus</taxon>
    </lineage>
</organism>
<accession>A0A9W7HYG7</accession>
<protein>
    <recommendedName>
        <fullName evidence="4">Senescence regulator</fullName>
    </recommendedName>
</protein>
<dbReference type="AlphaFoldDB" id="A0A9W7HYG7"/>
<keyword evidence="3" id="KW-1185">Reference proteome</keyword>
<dbReference type="InterPro" id="IPR007608">
    <property type="entry name" value="Senescence_reg_S40"/>
</dbReference>
<evidence type="ECO:0008006" key="4">
    <source>
        <dbReference type="Google" id="ProtNLM"/>
    </source>
</evidence>
<evidence type="ECO:0000313" key="3">
    <source>
        <dbReference type="Proteomes" id="UP001165190"/>
    </source>
</evidence>